<gene>
    <name evidence="5" type="ORF">N568_0102340</name>
</gene>
<protein>
    <submittedName>
        <fullName evidence="5">Restriction endonuclease</fullName>
    </submittedName>
</protein>
<dbReference type="AlphaFoldDB" id="V8ARF5"/>
<comment type="caution">
    <text evidence="5">The sequence shown here is derived from an EMBL/GenBank/DDBJ whole genome shotgun (WGS) entry which is preliminary data.</text>
</comment>
<feature type="domain" description="DNA mismatch repair MutH/Type II restriction enzyme Sau3AI" evidence="4">
    <location>
        <begin position="56"/>
        <end position="165"/>
    </location>
</feature>
<evidence type="ECO:0000256" key="3">
    <source>
        <dbReference type="ARBA" id="ARBA00022801"/>
    </source>
</evidence>
<name>V8ARF5_9LACT</name>
<evidence type="ECO:0000259" key="4">
    <source>
        <dbReference type="SMART" id="SM00927"/>
    </source>
</evidence>
<accession>V8ARF5</accession>
<evidence type="ECO:0000313" key="6">
    <source>
        <dbReference type="Proteomes" id="UP000018692"/>
    </source>
</evidence>
<dbReference type="Pfam" id="PF02976">
    <property type="entry name" value="MutH"/>
    <property type="match status" value="1"/>
</dbReference>
<dbReference type="Proteomes" id="UP000018692">
    <property type="component" value="Unassembled WGS sequence"/>
</dbReference>
<evidence type="ECO:0000256" key="1">
    <source>
        <dbReference type="ARBA" id="ARBA00022722"/>
    </source>
</evidence>
<sequence>MPNHVFTKKELIEIFDNVIGCTLGEVDKNNVFNKTILNPKITGIAGDVIEQSVLGYPADNKQEADLIVDGIDTELKTTGLKISKKGIYSVEAKEPMSITAVSPNKIVEEEFYSSMLWHKMEHMLLIYYLYDSETTVPASEYAKFPIQNYQFHEFSKEDIEILLNDWQVVRDFIINVKENNLNPSIEYPKISKLRNQMLYMDTAPKYPHPPRFRLRRQTLTTIAQKFLGKEFQPLYGKNKFSNYKELDEILENFTIKYKDKSIEEIARILDLELVRNSDGKVNKSITEKIMTAAFGIKSGKLRKIDTFAKIGTIPKTLTLTNKGARTEDTKFDTIDFLEWSDPRRDFECSSIYEFFANQTLLFSIFEEACNNSPLEKNIFKGFKRLSFDDEFINSEVKKTWDQVRYLLFNNKFKVEGVRNKNGELRLNKKTGTIQEATNFPKSKDYAIFLRGTSTDSTKKPLNLNGYDIYQQQFWIKGTVLVEMLNKIDYV</sequence>
<dbReference type="CDD" id="cd22356">
    <property type="entry name" value="Sau3AI_N-like"/>
    <property type="match status" value="1"/>
</dbReference>
<organism evidence="5 6">
    <name type="scientific">Lactococcus garvieae TRF1</name>
    <dbReference type="NCBI Taxonomy" id="1380772"/>
    <lineage>
        <taxon>Bacteria</taxon>
        <taxon>Bacillati</taxon>
        <taxon>Bacillota</taxon>
        <taxon>Bacilli</taxon>
        <taxon>Lactobacillales</taxon>
        <taxon>Streptococcaceae</taxon>
        <taxon>Lactococcus</taxon>
    </lineage>
</organism>
<dbReference type="EMBL" id="AVFE01000005">
    <property type="protein sequence ID" value="ETD05408.1"/>
    <property type="molecule type" value="Genomic_DNA"/>
</dbReference>
<dbReference type="GO" id="GO:0016787">
    <property type="term" value="F:hydrolase activity"/>
    <property type="evidence" value="ECO:0007669"/>
    <property type="project" value="UniProtKB-KW"/>
</dbReference>
<dbReference type="PATRIC" id="fig|1380772.3.peg.457"/>
<dbReference type="Gene3D" id="3.40.600.10">
    <property type="entry name" value="DNA mismatch repair MutH/Restriction endonuclease, type II"/>
    <property type="match status" value="2"/>
</dbReference>
<proteinExistence type="predicted"/>
<dbReference type="GO" id="GO:0004519">
    <property type="term" value="F:endonuclease activity"/>
    <property type="evidence" value="ECO:0007669"/>
    <property type="project" value="UniProtKB-KW"/>
</dbReference>
<keyword evidence="2 5" id="KW-0255">Endonuclease</keyword>
<evidence type="ECO:0000256" key="2">
    <source>
        <dbReference type="ARBA" id="ARBA00022759"/>
    </source>
</evidence>
<dbReference type="InterPro" id="IPR011335">
    <property type="entry name" value="Restrct_endonuc-II-like"/>
</dbReference>
<dbReference type="GO" id="GO:0003677">
    <property type="term" value="F:DNA binding"/>
    <property type="evidence" value="ECO:0007669"/>
    <property type="project" value="InterPro"/>
</dbReference>
<dbReference type="SUPFAM" id="SSF52980">
    <property type="entry name" value="Restriction endonuclease-like"/>
    <property type="match status" value="2"/>
</dbReference>
<evidence type="ECO:0000313" key="5">
    <source>
        <dbReference type="EMBL" id="ETD05408.1"/>
    </source>
</evidence>
<keyword evidence="3" id="KW-0378">Hydrolase</keyword>
<dbReference type="SMART" id="SM00927">
    <property type="entry name" value="MutH"/>
    <property type="match status" value="1"/>
</dbReference>
<keyword evidence="1" id="KW-0540">Nuclease</keyword>
<dbReference type="InterPro" id="IPR037057">
    <property type="entry name" value="DNA_rep_MutH/T2_RE_sf"/>
</dbReference>
<reference evidence="5 6" key="1">
    <citation type="submission" date="2013-07" db="EMBL/GenBank/DDBJ databases">
        <title>Isolation of Lactococcus garvieae strain TRF1 from the fecal material of a timber rattlesnake.</title>
        <authorList>
            <person name="McLaughlin R.W."/>
            <person name="Cochran P.A."/>
            <person name="Dowd S.E."/>
        </authorList>
    </citation>
    <scope>NUCLEOTIDE SEQUENCE [LARGE SCALE GENOMIC DNA]</scope>
    <source>
        <strain evidence="5 6">TRF1</strain>
    </source>
</reference>
<dbReference type="CDD" id="cd22355">
    <property type="entry name" value="Sau3AI_C"/>
    <property type="match status" value="1"/>
</dbReference>
<dbReference type="InterPro" id="IPR011337">
    <property type="entry name" value="DNA_rep_MutH/RE_typeII_Sau3AI"/>
</dbReference>